<name>A0A9D2Q1I7_9MICO</name>
<protein>
    <submittedName>
        <fullName evidence="2">Lactonase family protein</fullName>
    </submittedName>
</protein>
<dbReference type="Pfam" id="PF10282">
    <property type="entry name" value="Lactonase"/>
    <property type="match status" value="1"/>
</dbReference>
<dbReference type="PANTHER" id="PTHR30344">
    <property type="entry name" value="6-PHOSPHOGLUCONOLACTONASE-RELATED"/>
    <property type="match status" value="1"/>
</dbReference>
<organism evidence="2 3">
    <name type="scientific">Candidatus Brachybacterium intestinipullorum</name>
    <dbReference type="NCBI Taxonomy" id="2838512"/>
    <lineage>
        <taxon>Bacteria</taxon>
        <taxon>Bacillati</taxon>
        <taxon>Actinomycetota</taxon>
        <taxon>Actinomycetes</taxon>
        <taxon>Micrococcales</taxon>
        <taxon>Dermabacteraceae</taxon>
        <taxon>Brachybacterium</taxon>
    </lineage>
</organism>
<dbReference type="InterPro" id="IPR019405">
    <property type="entry name" value="Lactonase_7-beta_prop"/>
</dbReference>
<reference evidence="2" key="2">
    <citation type="submission" date="2021-04" db="EMBL/GenBank/DDBJ databases">
        <authorList>
            <person name="Gilroy R."/>
        </authorList>
    </citation>
    <scope>NUCLEOTIDE SEQUENCE</scope>
    <source>
        <strain evidence="2">CHK130-7132</strain>
    </source>
</reference>
<dbReference type="InterPro" id="IPR050282">
    <property type="entry name" value="Cycloisomerase_2"/>
</dbReference>
<dbReference type="GO" id="GO:0017057">
    <property type="term" value="F:6-phosphogluconolactonase activity"/>
    <property type="evidence" value="ECO:0007669"/>
    <property type="project" value="TreeGrafter"/>
</dbReference>
<comment type="similarity">
    <text evidence="1">Belongs to the cycloisomerase 2 family.</text>
</comment>
<sequence>MSTHALLAVGGYSTSGTGRGRGIELLHLYDDGQDLAVERRAAVDLPDPSFVLWSEDGTLLHAVLETDPTRLVTLRVDEDGMRPEVVADLPLDGAGGCHLALGHDGRSLVVAQYGSGSVATVRLDEDDLPSAQIDLDEHRDLVDGIADLSPHPHQVVALPGTGALAVPDLGLDRVLLYRQSIRGEIDLAGEIPLTRGSGPRHLAADHESEQIHIACELSGMVATAVRTAEAPSRAVPAVMPPAPRRWTVRSMTPASGRAADAALSHIELVADESALLVAARGPDTLCLLSLDAMRPECVTEVEVGAHPRHFTQWGDLVLVAAQEGDRIDVLRRSGEHLTPAGEPVPAPSAACLALRPIR</sequence>
<dbReference type="Proteomes" id="UP000823854">
    <property type="component" value="Unassembled WGS sequence"/>
</dbReference>
<comment type="caution">
    <text evidence="2">The sequence shown here is derived from an EMBL/GenBank/DDBJ whole genome shotgun (WGS) entry which is preliminary data.</text>
</comment>
<evidence type="ECO:0000313" key="3">
    <source>
        <dbReference type="Proteomes" id="UP000823854"/>
    </source>
</evidence>
<proteinExistence type="inferred from homology"/>
<gene>
    <name evidence="2" type="ORF">H9932_08940</name>
</gene>
<dbReference type="SUPFAM" id="SSF51004">
    <property type="entry name" value="C-terminal (heme d1) domain of cytochrome cd1-nitrite reductase"/>
    <property type="match status" value="1"/>
</dbReference>
<dbReference type="InterPro" id="IPR011048">
    <property type="entry name" value="Haem_d1_sf"/>
</dbReference>
<accession>A0A9D2Q1I7</accession>
<dbReference type="EMBL" id="DWWC01000184">
    <property type="protein sequence ID" value="HJC69786.1"/>
    <property type="molecule type" value="Genomic_DNA"/>
</dbReference>
<dbReference type="InterPro" id="IPR015943">
    <property type="entry name" value="WD40/YVTN_repeat-like_dom_sf"/>
</dbReference>
<dbReference type="PANTHER" id="PTHR30344:SF1">
    <property type="entry name" value="6-PHOSPHOGLUCONOLACTONASE"/>
    <property type="match status" value="1"/>
</dbReference>
<reference evidence="2" key="1">
    <citation type="journal article" date="2021" name="PeerJ">
        <title>Extensive microbial diversity within the chicken gut microbiome revealed by metagenomics and culture.</title>
        <authorList>
            <person name="Gilroy R."/>
            <person name="Ravi A."/>
            <person name="Getino M."/>
            <person name="Pursley I."/>
            <person name="Horton D.L."/>
            <person name="Alikhan N.F."/>
            <person name="Baker D."/>
            <person name="Gharbi K."/>
            <person name="Hall N."/>
            <person name="Watson M."/>
            <person name="Adriaenssens E.M."/>
            <person name="Foster-Nyarko E."/>
            <person name="Jarju S."/>
            <person name="Secka A."/>
            <person name="Antonio M."/>
            <person name="Oren A."/>
            <person name="Chaudhuri R.R."/>
            <person name="La Ragione R."/>
            <person name="Hildebrand F."/>
            <person name="Pallen M.J."/>
        </authorList>
    </citation>
    <scope>NUCLEOTIDE SEQUENCE</scope>
    <source>
        <strain evidence="2">CHK130-7132</strain>
    </source>
</reference>
<dbReference type="AlphaFoldDB" id="A0A9D2Q1I7"/>
<evidence type="ECO:0000256" key="1">
    <source>
        <dbReference type="ARBA" id="ARBA00005564"/>
    </source>
</evidence>
<evidence type="ECO:0000313" key="2">
    <source>
        <dbReference type="EMBL" id="HJC69786.1"/>
    </source>
</evidence>
<dbReference type="Gene3D" id="2.130.10.10">
    <property type="entry name" value="YVTN repeat-like/Quinoprotein amine dehydrogenase"/>
    <property type="match status" value="1"/>
</dbReference>